<reference evidence="6" key="1">
    <citation type="submission" date="2016-11" db="EMBL/GenBank/DDBJ databases">
        <authorList>
            <person name="Varghese N."/>
            <person name="Submissions S."/>
        </authorList>
    </citation>
    <scope>NUCLEOTIDE SEQUENCE [LARGE SCALE GENOMIC DNA]</scope>
    <source>
        <strain evidence="6">DSM 24579</strain>
    </source>
</reference>
<accession>A0A1M5DRU5</accession>
<dbReference type="GO" id="GO:0009279">
    <property type="term" value="C:cell outer membrane"/>
    <property type="evidence" value="ECO:0007669"/>
    <property type="project" value="UniProtKB-SubCell"/>
</dbReference>
<dbReference type="Gene3D" id="2.60.40.1120">
    <property type="entry name" value="Carboxypeptidase-like, regulatory domain"/>
    <property type="match status" value="1"/>
</dbReference>
<keyword evidence="6" id="KW-1185">Reference proteome</keyword>
<dbReference type="STRING" id="1073325.SAMN05444483_10287"/>
<dbReference type="AlphaFoldDB" id="A0A1M5DRU5"/>
<dbReference type="InterPro" id="IPR008969">
    <property type="entry name" value="CarboxyPept-like_regulatory"/>
</dbReference>
<keyword evidence="2" id="KW-0472">Membrane</keyword>
<feature type="domain" description="Outer membrane protein beta-barrel" evidence="4">
    <location>
        <begin position="376"/>
        <end position="779"/>
    </location>
</feature>
<dbReference type="EMBL" id="FQVT01000002">
    <property type="protein sequence ID" value="SHF69703.1"/>
    <property type="molecule type" value="Genomic_DNA"/>
</dbReference>
<keyword evidence="5" id="KW-0675">Receptor</keyword>
<dbReference type="Proteomes" id="UP000183945">
    <property type="component" value="Unassembled WGS sequence"/>
</dbReference>
<dbReference type="Pfam" id="PF13715">
    <property type="entry name" value="CarbopepD_reg_2"/>
    <property type="match status" value="1"/>
</dbReference>
<dbReference type="Pfam" id="PF14905">
    <property type="entry name" value="OMP_b-brl_3"/>
    <property type="match status" value="1"/>
</dbReference>
<name>A0A1M5DRU5_SALEC</name>
<dbReference type="OrthoDB" id="8764943at2"/>
<dbReference type="RefSeq" id="WP_072877050.1">
    <property type="nucleotide sequence ID" value="NZ_FQVT01000002.1"/>
</dbReference>
<keyword evidence="3" id="KW-0998">Cell outer membrane</keyword>
<dbReference type="InterPro" id="IPR041700">
    <property type="entry name" value="OMP_b-brl_3"/>
</dbReference>
<evidence type="ECO:0000256" key="1">
    <source>
        <dbReference type="ARBA" id="ARBA00004442"/>
    </source>
</evidence>
<protein>
    <submittedName>
        <fullName evidence="5">Outer membrane receptor proteins, mostly Fe transport</fullName>
    </submittedName>
</protein>
<gene>
    <name evidence="5" type="ORF">SAMN05444483_10287</name>
</gene>
<evidence type="ECO:0000256" key="3">
    <source>
        <dbReference type="ARBA" id="ARBA00023237"/>
    </source>
</evidence>
<dbReference type="PANTHER" id="PTHR40980:SF4">
    <property type="entry name" value="TONB-DEPENDENT RECEPTOR-LIKE BETA-BARREL DOMAIN-CONTAINING PROTEIN"/>
    <property type="match status" value="1"/>
</dbReference>
<evidence type="ECO:0000313" key="6">
    <source>
        <dbReference type="Proteomes" id="UP000183945"/>
    </source>
</evidence>
<dbReference type="SUPFAM" id="SSF56935">
    <property type="entry name" value="Porins"/>
    <property type="match status" value="1"/>
</dbReference>
<dbReference type="InterPro" id="IPR036942">
    <property type="entry name" value="Beta-barrel_TonB_sf"/>
</dbReference>
<organism evidence="5 6">
    <name type="scientific">Salegentibacter echinorum</name>
    <dbReference type="NCBI Taxonomy" id="1073325"/>
    <lineage>
        <taxon>Bacteria</taxon>
        <taxon>Pseudomonadati</taxon>
        <taxon>Bacteroidota</taxon>
        <taxon>Flavobacteriia</taxon>
        <taxon>Flavobacteriales</taxon>
        <taxon>Flavobacteriaceae</taxon>
        <taxon>Salegentibacter</taxon>
    </lineage>
</organism>
<comment type="subcellular location">
    <subcellularLocation>
        <location evidence="1">Cell outer membrane</location>
    </subcellularLocation>
</comment>
<dbReference type="PANTHER" id="PTHR40980">
    <property type="entry name" value="PLUG DOMAIN-CONTAINING PROTEIN"/>
    <property type="match status" value="1"/>
</dbReference>
<dbReference type="Gene3D" id="2.40.170.20">
    <property type="entry name" value="TonB-dependent receptor, beta-barrel domain"/>
    <property type="match status" value="1"/>
</dbReference>
<evidence type="ECO:0000259" key="4">
    <source>
        <dbReference type="Pfam" id="PF14905"/>
    </source>
</evidence>
<evidence type="ECO:0000256" key="2">
    <source>
        <dbReference type="ARBA" id="ARBA00023136"/>
    </source>
</evidence>
<sequence length="801" mass="91745">MIKNCTPLLVFLLFLFNKQVHGQHSLKGKIVSENNTPVAFANVILLNAKDSTSVYKGTISEENGRFVFEELASNTYLMKVSFIGYKEHLQNIEISSDEKLKKIVLEEASSNLDEVTINARKPKISRSIDRLTFNVENSTLSSGNSWDILRQTPGVIMNQGQLQVRNSSVTVYINDRKVQLSQSELQTLLQSYSAQNIKSVEVITNPPAKYEAEGGAILNINTSTALTPGYKGSIEGAYTQGIVPKYKLGTRHFWKSDKLNVFANYTFSPRKDIKRDDSYINFSPTEENGEEWNTNFQRITRSKAHNANIILDYEIDEKNKLNFSSNLFLSPNKTFDNSVVTDIRSFSNIPYKFFKTNSDLDTDESNVAVDLGYTHDLDKGGSLSAGAHYTNFDQDRSQSLVTNYFAGNEEILKKVAFDTDATQKIDIFSAQIDLNTSLGETAFESGLKFSGIDSDSGIDYFNIESLDDLYEDLSDRFRYDEEIYAAYASVSRDWEKWSLKAGLRGEYTDLKAKSLTTNEQNNQEYFDLFPTAYLQYRASKNHSFTLDYSRRIDRPRYESLNPFKYFLNENNYNAGNPNLRAAISDNFNLNYTLLGQYYFDLYYRDNGKSPATLAFQDNENLNIRRIESNLLDSKSYGLDFLHGRSFTGWWYAQLYASFFHEENTFLAVESDNAKVTNEIDAVYAQLYNSFTLSKDGSFSGNLSFTYVSDYISGSYNFDPFSTLSIGLRKTLWNNRAELSLNINDIFNETNTRLTSQYLNQDNSFFAREEMRYVRVGFKYNFGNFRLEDNQRSIEAAERERL</sequence>
<dbReference type="SUPFAM" id="SSF49464">
    <property type="entry name" value="Carboxypeptidase regulatory domain-like"/>
    <property type="match status" value="1"/>
</dbReference>
<proteinExistence type="predicted"/>
<evidence type="ECO:0000313" key="5">
    <source>
        <dbReference type="EMBL" id="SHF69703.1"/>
    </source>
</evidence>